<dbReference type="InterPro" id="IPR048284">
    <property type="entry name" value="EryCIII-like_N"/>
</dbReference>
<dbReference type="Gene3D" id="3.40.50.2000">
    <property type="entry name" value="Glycogen Phosphorylase B"/>
    <property type="match status" value="2"/>
</dbReference>
<sequence>MRVLFATIPEKSHLFCMTPLAWAMRAAGHEVRVASCKELADVVAATGMTAVATGTNDGINASMHANRDAQEMAELISWNELDPAKLTYEAEAYRAQVVAYACAMFNETMIPDMVEFARVWRPDLVVWDSLTYAGPIVAGVVGAAHVRSLCFADVWVKKREILRELALGVPADERKDPLAEWLGDRAEEFGGAFGEELTTGQLTLDPLPGSLGIDTGAPRTPIRFVPYNGPAVVPDWLTAPPGRTRVCMTLGASNTERHGGDYVSKGDILGQLAELDAEVVAALLPSQIEELGTLPDNVRAVSSVPLHALLPSCSLLIHHGGFGSYANALMYGVPQLTVTTPLADQLYRGAGIEEQGAGLLLGTDRATPDAVYERAARILADASFQRNATRLREEAAALPSPAEVVPVLEELTRERRQEPWQFEGPAVSRLDDMFTALVVEPRG</sequence>
<dbReference type="InterPro" id="IPR010610">
    <property type="entry name" value="EryCIII-like_C"/>
</dbReference>
<evidence type="ECO:0000259" key="5">
    <source>
        <dbReference type="Pfam" id="PF06722"/>
    </source>
</evidence>
<name>A0ABY9HV68_9ACTN</name>
<keyword evidence="7" id="KW-0614">Plasmid</keyword>
<evidence type="ECO:0000259" key="6">
    <source>
        <dbReference type="Pfam" id="PF21036"/>
    </source>
</evidence>
<evidence type="ECO:0000313" key="8">
    <source>
        <dbReference type="Proteomes" id="UP001239522"/>
    </source>
</evidence>
<dbReference type="Pfam" id="PF06722">
    <property type="entry name" value="EryCIII-like_C"/>
    <property type="match status" value="1"/>
</dbReference>
<evidence type="ECO:0000256" key="3">
    <source>
        <dbReference type="ARBA" id="ARBA00022679"/>
    </source>
</evidence>
<feature type="domain" description="Erythromycin biosynthesis protein CIII-like C-terminal" evidence="5">
    <location>
        <begin position="268"/>
        <end position="411"/>
    </location>
</feature>
<accession>A0ABY9HV68</accession>
<evidence type="ECO:0000256" key="4">
    <source>
        <dbReference type="ARBA" id="ARBA00023194"/>
    </source>
</evidence>
<geneLocation type="plasmid" evidence="7 8">
    <name>unnamed1</name>
</geneLocation>
<dbReference type="CDD" id="cd03784">
    <property type="entry name" value="GT1_Gtf-like"/>
    <property type="match status" value="1"/>
</dbReference>
<dbReference type="EMBL" id="CP120998">
    <property type="protein sequence ID" value="WLQ38452.1"/>
    <property type="molecule type" value="Genomic_DNA"/>
</dbReference>
<dbReference type="Proteomes" id="UP001239522">
    <property type="component" value="Plasmid unnamed1"/>
</dbReference>
<organism evidence="7 8">
    <name type="scientific">Streptomyces castrisilvae</name>
    <dbReference type="NCBI Taxonomy" id="3033811"/>
    <lineage>
        <taxon>Bacteria</taxon>
        <taxon>Bacillati</taxon>
        <taxon>Actinomycetota</taxon>
        <taxon>Actinomycetes</taxon>
        <taxon>Kitasatosporales</taxon>
        <taxon>Streptomycetaceae</taxon>
        <taxon>Streptomyces</taxon>
    </lineage>
</organism>
<dbReference type="PANTHER" id="PTHR48050">
    <property type="entry name" value="STEROL 3-BETA-GLUCOSYLTRANSFERASE"/>
    <property type="match status" value="1"/>
</dbReference>
<gene>
    <name evidence="7" type="ORF">P8A18_33580</name>
</gene>
<feature type="domain" description="Erythromycin biosynthesis protein CIII-like N-terminal" evidence="6">
    <location>
        <begin position="22"/>
        <end position="251"/>
    </location>
</feature>
<reference evidence="7 8" key="1">
    <citation type="submission" date="2023-03" db="EMBL/GenBank/DDBJ databases">
        <title>Isolation and description of six Streptomyces strains from soil environments, able to metabolize different microbial glucans.</title>
        <authorList>
            <person name="Widen T."/>
            <person name="Larsbrink J."/>
        </authorList>
    </citation>
    <scope>NUCLEOTIDE SEQUENCE [LARGE SCALE GENOMIC DNA]</scope>
    <source>
        <strain evidence="7 8">Mut1</strain>
        <plasmid evidence="7 8">unnamed1</plasmid>
    </source>
</reference>
<keyword evidence="4" id="KW-0045">Antibiotic biosynthesis</keyword>
<evidence type="ECO:0000256" key="1">
    <source>
        <dbReference type="ARBA" id="ARBA00006962"/>
    </source>
</evidence>
<dbReference type="InterPro" id="IPR002213">
    <property type="entry name" value="UDP_glucos_trans"/>
</dbReference>
<dbReference type="NCBIfam" id="TIGR04516">
    <property type="entry name" value="glycosyl_450act"/>
    <property type="match status" value="1"/>
</dbReference>
<protein>
    <submittedName>
        <fullName evidence="7">Activator-dependent family glycosyltransferase</fullName>
    </submittedName>
</protein>
<keyword evidence="2" id="KW-0328">Glycosyltransferase</keyword>
<evidence type="ECO:0000256" key="2">
    <source>
        <dbReference type="ARBA" id="ARBA00022676"/>
    </source>
</evidence>
<evidence type="ECO:0000313" key="7">
    <source>
        <dbReference type="EMBL" id="WLQ38452.1"/>
    </source>
</evidence>
<comment type="similarity">
    <text evidence="1">Belongs to the glycosyltransferase 28 family.</text>
</comment>
<keyword evidence="8" id="KW-1185">Reference proteome</keyword>
<dbReference type="PANTHER" id="PTHR48050:SF13">
    <property type="entry name" value="STEROL 3-BETA-GLUCOSYLTRANSFERASE UGT80A2"/>
    <property type="match status" value="1"/>
</dbReference>
<dbReference type="InterPro" id="IPR030953">
    <property type="entry name" value="Glycosyl_450act"/>
</dbReference>
<dbReference type="InterPro" id="IPR050426">
    <property type="entry name" value="Glycosyltransferase_28"/>
</dbReference>
<proteinExistence type="inferred from homology"/>
<keyword evidence="3" id="KW-0808">Transferase</keyword>
<dbReference type="SUPFAM" id="SSF53756">
    <property type="entry name" value="UDP-Glycosyltransferase/glycogen phosphorylase"/>
    <property type="match status" value="1"/>
</dbReference>
<dbReference type="Pfam" id="PF21036">
    <property type="entry name" value="EryCIII-like_N"/>
    <property type="match status" value="1"/>
</dbReference>
<dbReference type="RefSeq" id="WP_306061503.1">
    <property type="nucleotide sequence ID" value="NZ_CP120998.1"/>
</dbReference>